<sequence length="288" mass="32649">MDFRQAVAAYQADGDRAIIQQILAYMRDRSESRAVMPGDDASVYVAIRANNIIASERSALEYEPAALSDYRDSIYAALSIDIFAGTDLSELRTYAAEVRRFLGANEYEALAHAIERHLAYKNHEYYVIIPALEHALTHADTSHSEREVVRYVNRAFQTEYIRLLTTLNGTVRLGRRDEHGRYHNVYVTPDKPDAWRIVLGRAVTPEVLPDLLRKLTAKQRDYVERAYTVAAADIEAGDLSQYKVSEDGVYRLKTRYMAGKLGVEESNLGKCFANIRGRVTDFIPTIAY</sequence>
<dbReference type="RefSeq" id="WP_236331966.1">
    <property type="nucleotide sequence ID" value="NZ_CAKMMG010000001.1"/>
</dbReference>
<evidence type="ECO:0000313" key="2">
    <source>
        <dbReference type="Proteomes" id="UP000838324"/>
    </source>
</evidence>
<reference evidence="1" key="1">
    <citation type="submission" date="2022-01" db="EMBL/GenBank/DDBJ databases">
        <authorList>
            <person name="Criscuolo A."/>
        </authorList>
    </citation>
    <scope>NUCLEOTIDE SEQUENCE</scope>
    <source>
        <strain evidence="1">CIP111892</strain>
    </source>
</reference>
<keyword evidence="2" id="KW-1185">Reference proteome</keyword>
<organism evidence="1 2">
    <name type="scientific">Paenibacillus auburnensis</name>
    <dbReference type="NCBI Taxonomy" id="2905649"/>
    <lineage>
        <taxon>Bacteria</taxon>
        <taxon>Bacillati</taxon>
        <taxon>Bacillota</taxon>
        <taxon>Bacilli</taxon>
        <taxon>Bacillales</taxon>
        <taxon>Paenibacillaceae</taxon>
        <taxon>Paenibacillus</taxon>
    </lineage>
</organism>
<gene>
    <name evidence="1" type="ORF">PAECIP111892_01783</name>
</gene>
<proteinExistence type="predicted"/>
<name>A0ABM9BVX2_9BACL</name>
<accession>A0ABM9BVX2</accession>
<evidence type="ECO:0000313" key="1">
    <source>
        <dbReference type="EMBL" id="CAH1194646.1"/>
    </source>
</evidence>
<protein>
    <submittedName>
        <fullName evidence="1">Uncharacterized protein</fullName>
    </submittedName>
</protein>
<dbReference type="EMBL" id="CAKMMG010000001">
    <property type="protein sequence ID" value="CAH1194646.1"/>
    <property type="molecule type" value="Genomic_DNA"/>
</dbReference>
<dbReference type="Proteomes" id="UP000838324">
    <property type="component" value="Unassembled WGS sequence"/>
</dbReference>
<comment type="caution">
    <text evidence="1">The sequence shown here is derived from an EMBL/GenBank/DDBJ whole genome shotgun (WGS) entry which is preliminary data.</text>
</comment>